<protein>
    <submittedName>
        <fullName evidence="6">Laminin N-terminal domain-containing protein</fullName>
    </submittedName>
</protein>
<feature type="signal peptide" evidence="3">
    <location>
        <begin position="1"/>
        <end position="30"/>
    </location>
</feature>
<evidence type="ECO:0000256" key="1">
    <source>
        <dbReference type="ARBA" id="ARBA00023157"/>
    </source>
</evidence>
<feature type="chain" id="PRO_5038000178" evidence="3">
    <location>
        <begin position="31"/>
        <end position="186"/>
    </location>
</feature>
<evidence type="ECO:0000313" key="6">
    <source>
        <dbReference type="WBParaSite" id="nRc.2.0.1.t32789-RA"/>
    </source>
</evidence>
<dbReference type="SMART" id="SM00136">
    <property type="entry name" value="LamNT"/>
    <property type="match status" value="1"/>
</dbReference>
<keyword evidence="3" id="KW-0732">Signal</keyword>
<accession>A0A915K274</accession>
<evidence type="ECO:0000313" key="5">
    <source>
        <dbReference type="Proteomes" id="UP000887565"/>
    </source>
</evidence>
<dbReference type="GO" id="GO:0005604">
    <property type="term" value="C:basement membrane"/>
    <property type="evidence" value="ECO:0007669"/>
    <property type="project" value="TreeGrafter"/>
</dbReference>
<evidence type="ECO:0000256" key="2">
    <source>
        <dbReference type="ARBA" id="ARBA00023292"/>
    </source>
</evidence>
<dbReference type="GO" id="GO:0009888">
    <property type="term" value="P:tissue development"/>
    <property type="evidence" value="ECO:0007669"/>
    <property type="project" value="TreeGrafter"/>
</dbReference>
<dbReference type="GO" id="GO:0007411">
    <property type="term" value="P:axon guidance"/>
    <property type="evidence" value="ECO:0007669"/>
    <property type="project" value="TreeGrafter"/>
</dbReference>
<dbReference type="PANTHER" id="PTHR10574:SF406">
    <property type="entry name" value="LAMININ SUBUNIT ALPHA 5"/>
    <property type="match status" value="1"/>
</dbReference>
<dbReference type="PANTHER" id="PTHR10574">
    <property type="entry name" value="NETRIN/LAMININ-RELATED"/>
    <property type="match status" value="1"/>
</dbReference>
<keyword evidence="5" id="KW-1185">Reference proteome</keyword>
<dbReference type="GO" id="GO:0005201">
    <property type="term" value="F:extracellular matrix structural constituent"/>
    <property type="evidence" value="ECO:0007669"/>
    <property type="project" value="TreeGrafter"/>
</dbReference>
<dbReference type="Gene3D" id="2.60.120.260">
    <property type="entry name" value="Galactose-binding domain-like"/>
    <property type="match status" value="1"/>
</dbReference>
<dbReference type="InterPro" id="IPR008211">
    <property type="entry name" value="Laminin_N"/>
</dbReference>
<dbReference type="GO" id="GO:0009887">
    <property type="term" value="P:animal organ morphogenesis"/>
    <property type="evidence" value="ECO:0007669"/>
    <property type="project" value="TreeGrafter"/>
</dbReference>
<dbReference type="InterPro" id="IPR050440">
    <property type="entry name" value="Laminin/Netrin_ECM"/>
</dbReference>
<dbReference type="WBParaSite" id="nRc.2.0.1.t32789-RA">
    <property type="protein sequence ID" value="nRc.2.0.1.t32789-RA"/>
    <property type="gene ID" value="nRc.2.0.1.g32789"/>
</dbReference>
<reference evidence="6" key="1">
    <citation type="submission" date="2022-11" db="UniProtKB">
        <authorList>
            <consortium name="WormBaseParasite"/>
        </authorList>
    </citation>
    <scope>IDENTIFICATION</scope>
</reference>
<dbReference type="AlphaFoldDB" id="A0A915K274"/>
<keyword evidence="2" id="KW-0424">Laminin EGF-like domain</keyword>
<proteinExistence type="predicted"/>
<keyword evidence="1" id="KW-1015">Disulfide bond</keyword>
<dbReference type="PROSITE" id="PS51117">
    <property type="entry name" value="LAMININ_NTER"/>
    <property type="match status" value="1"/>
</dbReference>
<evidence type="ECO:0000259" key="4">
    <source>
        <dbReference type="PROSITE" id="PS51117"/>
    </source>
</evidence>
<dbReference type="Proteomes" id="UP000887565">
    <property type="component" value="Unplaced"/>
</dbReference>
<sequence length="186" mass="21162">MPSKADCQICMTTVLWRILLLWSTLGIARGQVLSPPMFNLAENKRITATATCGETTSGRPLREMYCFLAGATAYSPFQSGSFSYENDFAELRIYSSPTNEKNEPKNVVEGGQSCEYCDSSIPELSHPAEYMVDGSPRWWQSPPLSRGMEYNQINITIDLEQSCFPLLFIFRLIKKQNIPTFWRTLY</sequence>
<feature type="domain" description="Laminin N-terminal" evidence="4">
    <location>
        <begin position="29"/>
        <end position="186"/>
    </location>
</feature>
<name>A0A915K274_ROMCU</name>
<dbReference type="Pfam" id="PF00055">
    <property type="entry name" value="Laminin_N"/>
    <property type="match status" value="1"/>
</dbReference>
<organism evidence="5 6">
    <name type="scientific">Romanomermis culicivorax</name>
    <name type="common">Nematode worm</name>
    <dbReference type="NCBI Taxonomy" id="13658"/>
    <lineage>
        <taxon>Eukaryota</taxon>
        <taxon>Metazoa</taxon>
        <taxon>Ecdysozoa</taxon>
        <taxon>Nematoda</taxon>
        <taxon>Enoplea</taxon>
        <taxon>Dorylaimia</taxon>
        <taxon>Mermithida</taxon>
        <taxon>Mermithoidea</taxon>
        <taxon>Mermithidae</taxon>
        <taxon>Romanomermis</taxon>
    </lineage>
</organism>
<evidence type="ECO:0000256" key="3">
    <source>
        <dbReference type="SAM" id="SignalP"/>
    </source>
</evidence>